<comment type="subcellular location">
    <subcellularLocation>
        <location evidence="1 7">Cell inner membrane</location>
        <topology evidence="1 7">Multi-pass membrane protein</topology>
    </subcellularLocation>
</comment>
<evidence type="ECO:0000256" key="6">
    <source>
        <dbReference type="ARBA" id="ARBA00023136"/>
    </source>
</evidence>
<feature type="transmembrane region" description="Helical" evidence="7">
    <location>
        <begin position="75"/>
        <end position="94"/>
    </location>
</feature>
<keyword evidence="7" id="KW-0813">Transport</keyword>
<dbReference type="NCBIfam" id="TIGR00786">
    <property type="entry name" value="dctM"/>
    <property type="match status" value="1"/>
</dbReference>
<evidence type="ECO:0000256" key="5">
    <source>
        <dbReference type="ARBA" id="ARBA00022989"/>
    </source>
</evidence>
<dbReference type="Pfam" id="PF06808">
    <property type="entry name" value="DctM"/>
    <property type="match status" value="1"/>
</dbReference>
<evidence type="ECO:0000256" key="3">
    <source>
        <dbReference type="ARBA" id="ARBA00022519"/>
    </source>
</evidence>
<accession>A0A1I3D4B6</accession>
<comment type="subunit">
    <text evidence="7">The complex comprises the extracytoplasmic solute receptor protein and the two transmembrane proteins.</text>
</comment>
<keyword evidence="4 7" id="KW-0812">Transmembrane</keyword>
<gene>
    <name evidence="9" type="ORF">SAMN04487959_1107</name>
</gene>
<feature type="domain" description="TRAP C4-dicarboxylate transport system permease DctM subunit" evidence="8">
    <location>
        <begin position="31"/>
        <end position="445"/>
    </location>
</feature>
<dbReference type="GO" id="GO:0005886">
    <property type="term" value="C:plasma membrane"/>
    <property type="evidence" value="ECO:0007669"/>
    <property type="project" value="UniProtKB-SubCell"/>
</dbReference>
<dbReference type="Proteomes" id="UP000199040">
    <property type="component" value="Unassembled WGS sequence"/>
</dbReference>
<evidence type="ECO:0000256" key="7">
    <source>
        <dbReference type="RuleBase" id="RU369079"/>
    </source>
</evidence>
<protein>
    <recommendedName>
        <fullName evidence="7">TRAP transporter large permease protein</fullName>
    </recommendedName>
</protein>
<dbReference type="EMBL" id="FOPY01000010">
    <property type="protein sequence ID" value="SFH81379.1"/>
    <property type="molecule type" value="Genomic_DNA"/>
</dbReference>
<keyword evidence="2" id="KW-1003">Cell membrane</keyword>
<evidence type="ECO:0000313" key="10">
    <source>
        <dbReference type="Proteomes" id="UP000199040"/>
    </source>
</evidence>
<evidence type="ECO:0000256" key="2">
    <source>
        <dbReference type="ARBA" id="ARBA00022475"/>
    </source>
</evidence>
<evidence type="ECO:0000313" key="9">
    <source>
        <dbReference type="EMBL" id="SFH81379.1"/>
    </source>
</evidence>
<dbReference type="STRING" id="442341.SAMN04487959_1107"/>
<keyword evidence="6 7" id="KW-0472">Membrane</keyword>
<feature type="transmembrane region" description="Helical" evidence="7">
    <location>
        <begin position="159"/>
        <end position="183"/>
    </location>
</feature>
<evidence type="ECO:0000256" key="1">
    <source>
        <dbReference type="ARBA" id="ARBA00004429"/>
    </source>
</evidence>
<feature type="transmembrane region" description="Helical" evidence="7">
    <location>
        <begin position="300"/>
        <end position="323"/>
    </location>
</feature>
<evidence type="ECO:0000256" key="4">
    <source>
        <dbReference type="ARBA" id="ARBA00022692"/>
    </source>
</evidence>
<dbReference type="GO" id="GO:0022857">
    <property type="term" value="F:transmembrane transporter activity"/>
    <property type="evidence" value="ECO:0007669"/>
    <property type="project" value="UniProtKB-UniRule"/>
</dbReference>
<dbReference type="InterPro" id="IPR004681">
    <property type="entry name" value="TRAP_DctM"/>
</dbReference>
<feature type="transmembrane region" description="Helical" evidence="7">
    <location>
        <begin position="195"/>
        <end position="219"/>
    </location>
</feature>
<sequence length="454" mass="48278">MKRPVANEPHPSSTLFLEIAPVLTLSLVTILALAVLLGGGVWIAFALLGTGWIALSTFTSFEPGPILASDFWGASYGWELTALPMFVWMGEVLFRSGLADNMFRALSPWLNRLPGRLLHSNIIGSGLFAAVCGSSAATCATVGKMTLPELERRGYDTNLAIGTLASASTLGLLIPPSIMMIVYGVVTEQSISRLFIAGIGPGLLLLGLFMTYLIGWSLLVGERQGRAGKREPSTTLREKLAGSIQLIPLLILIGGILGSIYGGFASPTEAASAGVVLSMLIARANGHFNKAIFLDSLFAALRTSCMIAFIIAGASFLSSAMGFTQLPMQLANAIAGMGLSPTALLVILTLFLLVLGCFLDGISLILLVTSIIMPLIETGGFDLIWFGIYLVIVVEMSQITPPVGFNLFVIQGMTGKDIVTITRATVPFFLLMLLAIALMRLFPEIALYLPQAMN</sequence>
<feature type="transmembrane region" description="Helical" evidence="7">
    <location>
        <begin position="240"/>
        <end position="264"/>
    </location>
</feature>
<evidence type="ECO:0000259" key="8">
    <source>
        <dbReference type="Pfam" id="PF06808"/>
    </source>
</evidence>
<dbReference type="AlphaFoldDB" id="A0A1I3D4B6"/>
<organism evidence="9 10">
    <name type="scientific">Modicisalibacter xianhensis</name>
    <dbReference type="NCBI Taxonomy" id="442341"/>
    <lineage>
        <taxon>Bacteria</taxon>
        <taxon>Pseudomonadati</taxon>
        <taxon>Pseudomonadota</taxon>
        <taxon>Gammaproteobacteria</taxon>
        <taxon>Oceanospirillales</taxon>
        <taxon>Halomonadaceae</taxon>
        <taxon>Modicisalibacter</taxon>
    </lineage>
</organism>
<feature type="transmembrane region" description="Helical" evidence="7">
    <location>
        <begin position="22"/>
        <end position="55"/>
    </location>
</feature>
<name>A0A1I3D4B6_9GAMM</name>
<comment type="function">
    <text evidence="7">Part of the tripartite ATP-independent periplasmic (TRAP) transport system.</text>
</comment>
<proteinExistence type="inferred from homology"/>
<comment type="similarity">
    <text evidence="7">Belongs to the TRAP transporter large permease family.</text>
</comment>
<dbReference type="PANTHER" id="PTHR33362">
    <property type="entry name" value="SIALIC ACID TRAP TRANSPORTER PERMEASE PROTEIN SIAT-RELATED"/>
    <property type="match status" value="1"/>
</dbReference>
<feature type="transmembrane region" description="Helical" evidence="7">
    <location>
        <begin position="343"/>
        <end position="376"/>
    </location>
</feature>
<reference evidence="9 10" key="1">
    <citation type="submission" date="2016-10" db="EMBL/GenBank/DDBJ databases">
        <authorList>
            <person name="de Groot N.N."/>
        </authorList>
    </citation>
    <scope>NUCLEOTIDE SEQUENCE [LARGE SCALE GENOMIC DNA]</scope>
    <source>
        <strain evidence="9 10">CGMCC 1.6848</strain>
    </source>
</reference>
<keyword evidence="3 7" id="KW-0997">Cell inner membrane</keyword>
<keyword evidence="5 7" id="KW-1133">Transmembrane helix</keyword>
<dbReference type="InterPro" id="IPR010656">
    <property type="entry name" value="DctM"/>
</dbReference>
<dbReference type="PIRSF" id="PIRSF006066">
    <property type="entry name" value="HI0050"/>
    <property type="match status" value="1"/>
</dbReference>
<comment type="caution">
    <text evidence="7">Lacks conserved residue(s) required for the propagation of feature annotation.</text>
</comment>
<dbReference type="PANTHER" id="PTHR33362:SF5">
    <property type="entry name" value="C4-DICARBOXYLATE TRAP TRANSPORTER LARGE PERMEASE PROTEIN DCTM"/>
    <property type="match status" value="1"/>
</dbReference>
<feature type="transmembrane region" description="Helical" evidence="7">
    <location>
        <begin position="428"/>
        <end position="449"/>
    </location>
</feature>
<keyword evidence="10" id="KW-1185">Reference proteome</keyword>
<feature type="transmembrane region" description="Helical" evidence="7">
    <location>
        <begin position="383"/>
        <end position="408"/>
    </location>
</feature>